<reference evidence="1" key="1">
    <citation type="submission" date="2021-02" db="EMBL/GenBank/DDBJ databases">
        <authorList>
            <person name="Nowell W R."/>
        </authorList>
    </citation>
    <scope>NUCLEOTIDE SEQUENCE</scope>
    <source>
        <strain evidence="1">Ploen Becks lab</strain>
    </source>
</reference>
<dbReference type="Gene3D" id="2.60.120.200">
    <property type="match status" value="1"/>
</dbReference>
<gene>
    <name evidence="1" type="ORF">OXX778_LOCUS8553</name>
</gene>
<comment type="caution">
    <text evidence="1">The sequence shown here is derived from an EMBL/GenBank/DDBJ whole genome shotgun (WGS) entry which is preliminary data.</text>
</comment>
<dbReference type="InterPro" id="IPR013320">
    <property type="entry name" value="ConA-like_dom_sf"/>
</dbReference>
<organism evidence="1 2">
    <name type="scientific">Brachionus calyciflorus</name>
    <dbReference type="NCBI Taxonomy" id="104777"/>
    <lineage>
        <taxon>Eukaryota</taxon>
        <taxon>Metazoa</taxon>
        <taxon>Spiralia</taxon>
        <taxon>Gnathifera</taxon>
        <taxon>Rotifera</taxon>
        <taxon>Eurotatoria</taxon>
        <taxon>Monogononta</taxon>
        <taxon>Pseudotrocha</taxon>
        <taxon>Ploima</taxon>
        <taxon>Brachionidae</taxon>
        <taxon>Brachionus</taxon>
    </lineage>
</organism>
<name>A0A813VMV7_9BILA</name>
<dbReference type="SUPFAM" id="SSF49899">
    <property type="entry name" value="Concanavalin A-like lectins/glucanases"/>
    <property type="match status" value="1"/>
</dbReference>
<dbReference type="Proteomes" id="UP000663879">
    <property type="component" value="Unassembled WGS sequence"/>
</dbReference>
<proteinExistence type="predicted"/>
<accession>A0A813VMV7</accession>
<sequence>MKTFWIVAILIGNTFSLSYLFKAEYGIVTSQPTEILYKQTISGRVKLIKCLDRCMIFCACSYATFILNECVLYTKNVNRSTSSTLKVYTRNIGRYDPAFYWPIYKSSVKELVEGADLYNPYNSTFAQNRFGERDSAIKLNYGYYLFPGRHYFTGDFTTMAWIKKNSLATYYERFMECGSTVSDSITMSISDGNGNNHVINTGKAYIVGRIRTQVNFWYHITFVVKENIASIYVDGKLDVEGIVDYPLDVNSFYQKKIMNFKLILTGLVYFIFSSQVINTDPGCKTKCSYRISRFTENEYLIIKNLMQNLIINHWNITLDFAYFYMEPNVRQCDQYFEQIGVNQVLSKDYRHPNALFKNIPEESINKTIKTQYEIEWYDKYKFIKYQLQSSAYLTQCNSLGLKLYLLMYQYPEENKRILRCNTRYNQEDSITNLIDYYISQSFLKNCMGNLELMAKSIYKLIKYDCERASTFQLAYFNSKFLNMFRACDSELTVNDLMMNSAKITNCSNSSHLNGFLSKKYCSWFEIVCKYPVQCLKSMNWTNI</sequence>
<dbReference type="EMBL" id="CAJNOC010001188">
    <property type="protein sequence ID" value="CAF0842980.1"/>
    <property type="molecule type" value="Genomic_DNA"/>
</dbReference>
<evidence type="ECO:0000313" key="1">
    <source>
        <dbReference type="EMBL" id="CAF0842980.1"/>
    </source>
</evidence>
<dbReference type="AlphaFoldDB" id="A0A813VMV7"/>
<evidence type="ECO:0000313" key="2">
    <source>
        <dbReference type="Proteomes" id="UP000663879"/>
    </source>
</evidence>
<protein>
    <submittedName>
        <fullName evidence="1">Uncharacterized protein</fullName>
    </submittedName>
</protein>
<keyword evidence="2" id="KW-1185">Reference proteome</keyword>
<dbReference type="OrthoDB" id="10403884at2759"/>
<dbReference type="Pfam" id="PF13385">
    <property type="entry name" value="Laminin_G_3"/>
    <property type="match status" value="1"/>
</dbReference>